<dbReference type="GO" id="GO:0006508">
    <property type="term" value="P:proteolysis"/>
    <property type="evidence" value="ECO:0007669"/>
    <property type="project" value="UniProtKB-KW"/>
</dbReference>
<comment type="cofactor">
    <cofactor evidence="7 8">
        <name>Zn(2+)</name>
        <dbReference type="ChEBI" id="CHEBI:29105"/>
    </cofactor>
    <text evidence="7 8">Binds 1 zinc ion per subunit.</text>
</comment>
<reference evidence="12" key="1">
    <citation type="submission" date="2017-02" db="UniProtKB">
        <authorList>
            <consortium name="WormBaseParasite"/>
        </authorList>
    </citation>
    <scope>IDENTIFICATION</scope>
</reference>
<sequence length="430" mass="50479">MFIFAKHYDLRNHNSCKMCKFSIFTFILLKLYPFFMYVNEDNQKINKRDIFHDTYKPWKFPISYRIEKELQFRGTVIKKALHEIQSNTCIQFYENITLVNDTQGIVFRKSSEDCSSGLGLVYSNQTQIIHLTDECSKSKGVVLHEVGHALGLVHEQSRTDRDKYVIVYKNYIKESDYVYFKIQNHTDFKNFSTGYDYGSVMHYAPYDFSTSYWHKALTSKLHIAYDKMMGQRSYMSFNDYKKINFAYCNKCNNTTTTKKIKEKNKEKVNGKENKKGNKNETENTIQCLNGGYFHYDNCTKCICSFGYTGDLCNRIVESSKECNTTKFNATSKMFYHWIAGPYKCYFYLTAQKRKKIQIVIYYSSAPYKDVCTEDISHQIKYLKDKGSTGLLLCSWHRDIVNVTSENNKALIFFNGNTDNALIQFGFREVD</sequence>
<feature type="binding site" evidence="7">
    <location>
        <position position="154"/>
    </location>
    <ligand>
        <name>Zn(2+)</name>
        <dbReference type="ChEBI" id="CHEBI:29105"/>
        <note>catalytic</note>
    </ligand>
</feature>
<keyword evidence="5 7" id="KW-0482">Metalloprotease</keyword>
<dbReference type="Proteomes" id="UP000046392">
    <property type="component" value="Unplaced"/>
</dbReference>
<keyword evidence="3 7" id="KW-0378">Hydrolase</keyword>
<evidence type="ECO:0000256" key="7">
    <source>
        <dbReference type="PROSITE-ProRule" id="PRU01211"/>
    </source>
</evidence>
<dbReference type="PROSITE" id="PS51864">
    <property type="entry name" value="ASTACIN"/>
    <property type="match status" value="1"/>
</dbReference>
<dbReference type="InterPro" id="IPR000742">
    <property type="entry name" value="EGF"/>
</dbReference>
<evidence type="ECO:0000256" key="1">
    <source>
        <dbReference type="ARBA" id="ARBA00022670"/>
    </source>
</evidence>
<dbReference type="InterPro" id="IPR024079">
    <property type="entry name" value="MetalloPept_cat_dom_sf"/>
</dbReference>
<keyword evidence="6" id="KW-1015">Disulfide bond</keyword>
<dbReference type="SMART" id="SM00235">
    <property type="entry name" value="ZnMc"/>
    <property type="match status" value="1"/>
</dbReference>
<dbReference type="SUPFAM" id="SSF55486">
    <property type="entry name" value="Metalloproteases ('zincins'), catalytic domain"/>
    <property type="match status" value="1"/>
</dbReference>
<evidence type="ECO:0000256" key="6">
    <source>
        <dbReference type="ARBA" id="ARBA00023157"/>
    </source>
</evidence>
<feature type="binding site" evidence="7">
    <location>
        <position position="144"/>
    </location>
    <ligand>
        <name>Zn(2+)</name>
        <dbReference type="ChEBI" id="CHEBI:29105"/>
        <note>catalytic</note>
    </ligand>
</feature>
<evidence type="ECO:0000313" key="12">
    <source>
        <dbReference type="WBParaSite" id="SPAL_0000938500.1"/>
    </source>
</evidence>
<dbReference type="InterPro" id="IPR001506">
    <property type="entry name" value="Peptidase_M12A"/>
</dbReference>
<dbReference type="PROSITE" id="PS01186">
    <property type="entry name" value="EGF_2"/>
    <property type="match status" value="1"/>
</dbReference>
<dbReference type="Gene3D" id="3.40.390.10">
    <property type="entry name" value="Collagenase (Catalytic Domain)"/>
    <property type="match status" value="1"/>
</dbReference>
<evidence type="ECO:0000256" key="9">
    <source>
        <dbReference type="SAM" id="Phobius"/>
    </source>
</evidence>
<dbReference type="EC" id="3.4.24.-" evidence="8"/>
<dbReference type="PROSITE" id="PS00022">
    <property type="entry name" value="EGF_1"/>
    <property type="match status" value="1"/>
</dbReference>
<keyword evidence="9" id="KW-1133">Transmembrane helix</keyword>
<keyword evidence="9" id="KW-0812">Transmembrane</keyword>
<keyword evidence="9" id="KW-0472">Membrane</keyword>
<dbReference type="Pfam" id="PF01400">
    <property type="entry name" value="Astacin"/>
    <property type="match status" value="1"/>
</dbReference>
<evidence type="ECO:0000256" key="3">
    <source>
        <dbReference type="ARBA" id="ARBA00022801"/>
    </source>
</evidence>
<dbReference type="PANTHER" id="PTHR10127:SF780">
    <property type="entry name" value="METALLOENDOPEPTIDASE"/>
    <property type="match status" value="1"/>
</dbReference>
<feature type="domain" description="Peptidase M12A" evidence="10">
    <location>
        <begin position="43"/>
        <end position="249"/>
    </location>
</feature>
<evidence type="ECO:0000256" key="5">
    <source>
        <dbReference type="ARBA" id="ARBA00023049"/>
    </source>
</evidence>
<dbReference type="AlphaFoldDB" id="A0A0N5BU64"/>
<dbReference type="PRINTS" id="PR00480">
    <property type="entry name" value="ASTACIN"/>
</dbReference>
<feature type="transmembrane region" description="Helical" evidence="9">
    <location>
        <begin position="21"/>
        <end position="38"/>
    </location>
</feature>
<dbReference type="GO" id="GO:0008270">
    <property type="term" value="F:zinc ion binding"/>
    <property type="evidence" value="ECO:0007669"/>
    <property type="project" value="UniProtKB-UniRule"/>
</dbReference>
<evidence type="ECO:0000256" key="8">
    <source>
        <dbReference type="RuleBase" id="RU361183"/>
    </source>
</evidence>
<feature type="binding site" evidence="7">
    <location>
        <position position="148"/>
    </location>
    <ligand>
        <name>Zn(2+)</name>
        <dbReference type="ChEBI" id="CHEBI:29105"/>
        <note>catalytic</note>
    </ligand>
</feature>
<dbReference type="GO" id="GO:0004222">
    <property type="term" value="F:metalloendopeptidase activity"/>
    <property type="evidence" value="ECO:0007669"/>
    <property type="project" value="UniProtKB-UniRule"/>
</dbReference>
<protein>
    <recommendedName>
        <fullName evidence="8">Metalloendopeptidase</fullName>
        <ecNumber evidence="8">3.4.24.-</ecNumber>
    </recommendedName>
</protein>
<dbReference type="WBParaSite" id="SPAL_0000938500.1">
    <property type="protein sequence ID" value="SPAL_0000938500.1"/>
    <property type="gene ID" value="SPAL_0000938500"/>
</dbReference>
<feature type="active site" evidence="7">
    <location>
        <position position="145"/>
    </location>
</feature>
<keyword evidence="4 7" id="KW-0862">Zinc</keyword>
<evidence type="ECO:0000256" key="4">
    <source>
        <dbReference type="ARBA" id="ARBA00022833"/>
    </source>
</evidence>
<evidence type="ECO:0000259" key="10">
    <source>
        <dbReference type="PROSITE" id="PS51864"/>
    </source>
</evidence>
<dbReference type="PANTHER" id="PTHR10127">
    <property type="entry name" value="DISCOIDIN, CUB, EGF, LAMININ , AND ZINC METALLOPROTEASE DOMAIN CONTAINING"/>
    <property type="match status" value="1"/>
</dbReference>
<comment type="caution">
    <text evidence="7">Lacks conserved residue(s) required for the propagation of feature annotation.</text>
</comment>
<accession>A0A0N5BU64</accession>
<evidence type="ECO:0000256" key="2">
    <source>
        <dbReference type="ARBA" id="ARBA00022723"/>
    </source>
</evidence>
<evidence type="ECO:0000313" key="11">
    <source>
        <dbReference type="Proteomes" id="UP000046392"/>
    </source>
</evidence>
<keyword evidence="2 7" id="KW-0479">Metal-binding</keyword>
<proteinExistence type="predicted"/>
<keyword evidence="1 7" id="KW-0645">Protease</keyword>
<organism evidence="11 12">
    <name type="scientific">Strongyloides papillosus</name>
    <name type="common">Intestinal threadworm</name>
    <dbReference type="NCBI Taxonomy" id="174720"/>
    <lineage>
        <taxon>Eukaryota</taxon>
        <taxon>Metazoa</taxon>
        <taxon>Ecdysozoa</taxon>
        <taxon>Nematoda</taxon>
        <taxon>Chromadorea</taxon>
        <taxon>Rhabditida</taxon>
        <taxon>Tylenchina</taxon>
        <taxon>Panagrolaimomorpha</taxon>
        <taxon>Strongyloidoidea</taxon>
        <taxon>Strongyloididae</taxon>
        <taxon>Strongyloides</taxon>
    </lineage>
</organism>
<keyword evidence="11" id="KW-1185">Reference proteome</keyword>
<dbReference type="InterPro" id="IPR006026">
    <property type="entry name" value="Peptidase_Metallo"/>
</dbReference>
<name>A0A0N5BU64_STREA</name>